<keyword evidence="2" id="KW-0472">Membrane</keyword>
<dbReference type="SUPFAM" id="SSF48452">
    <property type="entry name" value="TPR-like"/>
    <property type="match status" value="1"/>
</dbReference>
<dbReference type="Gene3D" id="1.25.40.10">
    <property type="entry name" value="Tetratricopeptide repeat domain"/>
    <property type="match status" value="1"/>
</dbReference>
<proteinExistence type="predicted"/>
<keyword evidence="2" id="KW-0812">Transmembrane</keyword>
<feature type="repeat" description="TPR" evidence="1">
    <location>
        <begin position="275"/>
        <end position="308"/>
    </location>
</feature>
<sequence>MSSTSKKQNEHLTREDIQAYLSTHDEREKRVIEGKALNNDFDTDALEGWSAYGAGISDLKQLDKKYTPSPKTWMIYSGITIMLIVTGIYFYTRQQDQPVQIAAVSIEKTDYILPDSVANLVEVPNNERITLDEIKVIKQPVKQATKAKESEKKEVVIEKEQIEVNELPVVKPAVTTETQTLQKIKAKEMYLNNLKLIDYRNYRKKPELTVESIQLSGVPADKEIKEEQLKKSAISSIEIPYYDYISKTTLLLDEGAYKKALARCNIILSHYPDDVNALFYSGICYYNLAEYNRAIEAFKLCMESKFNNFDEEAEWMLANSYQANGEKDKAKTLFQSIKEKGGFYSKKP</sequence>
<dbReference type="Proteomes" id="UP000652681">
    <property type="component" value="Unassembled WGS sequence"/>
</dbReference>
<dbReference type="Pfam" id="PF13174">
    <property type="entry name" value="TPR_6"/>
    <property type="match status" value="2"/>
</dbReference>
<keyword evidence="2" id="KW-1133">Transmembrane helix</keyword>
<keyword evidence="1" id="KW-0802">TPR repeat</keyword>
<protein>
    <submittedName>
        <fullName evidence="3">Tetratricopeptide repeat protein</fullName>
    </submittedName>
</protein>
<comment type="caution">
    <text evidence="3">The sequence shown here is derived from an EMBL/GenBank/DDBJ whole genome shotgun (WGS) entry which is preliminary data.</text>
</comment>
<gene>
    <name evidence="3" type="ORF">H9Y05_03370</name>
</gene>
<evidence type="ECO:0000256" key="2">
    <source>
        <dbReference type="SAM" id="Phobius"/>
    </source>
</evidence>
<keyword evidence="4" id="KW-1185">Reference proteome</keyword>
<evidence type="ECO:0000313" key="3">
    <source>
        <dbReference type="EMBL" id="MBC9811506.1"/>
    </source>
</evidence>
<accession>A0A8J6P7R0</accession>
<feature type="transmembrane region" description="Helical" evidence="2">
    <location>
        <begin position="73"/>
        <end position="91"/>
    </location>
</feature>
<dbReference type="EMBL" id="JACVEL010000002">
    <property type="protein sequence ID" value="MBC9811506.1"/>
    <property type="molecule type" value="Genomic_DNA"/>
</dbReference>
<dbReference type="PROSITE" id="PS50005">
    <property type="entry name" value="TPR"/>
    <property type="match status" value="1"/>
</dbReference>
<dbReference type="InterPro" id="IPR019734">
    <property type="entry name" value="TPR_rpt"/>
</dbReference>
<name>A0A8J6P7R0_9FLAO</name>
<dbReference type="RefSeq" id="WP_163491840.1">
    <property type="nucleotide sequence ID" value="NZ_JACVEL010000002.1"/>
</dbReference>
<organism evidence="3 4">
    <name type="scientific">Taishania pollutisoli</name>
    <dbReference type="NCBI Taxonomy" id="2766479"/>
    <lineage>
        <taxon>Bacteria</taxon>
        <taxon>Pseudomonadati</taxon>
        <taxon>Bacteroidota</taxon>
        <taxon>Flavobacteriia</taxon>
        <taxon>Flavobacteriales</taxon>
        <taxon>Crocinitomicaceae</taxon>
        <taxon>Taishania</taxon>
    </lineage>
</organism>
<evidence type="ECO:0000256" key="1">
    <source>
        <dbReference type="PROSITE-ProRule" id="PRU00339"/>
    </source>
</evidence>
<reference evidence="3" key="1">
    <citation type="submission" date="2020-09" db="EMBL/GenBank/DDBJ databases">
        <title>Taishania pollutisoli gen. nov., sp. nov., Isolated from Tetrabromobisphenol A-Contaminated Soil.</title>
        <authorList>
            <person name="Chen Q."/>
        </authorList>
    </citation>
    <scope>NUCLEOTIDE SEQUENCE</scope>
    <source>
        <strain evidence="3">CZZ-1</strain>
    </source>
</reference>
<dbReference type="AlphaFoldDB" id="A0A8J6P7R0"/>
<dbReference type="InterPro" id="IPR011990">
    <property type="entry name" value="TPR-like_helical_dom_sf"/>
</dbReference>
<evidence type="ECO:0000313" key="4">
    <source>
        <dbReference type="Proteomes" id="UP000652681"/>
    </source>
</evidence>